<dbReference type="PRINTS" id="PR00038">
    <property type="entry name" value="HTHLUXR"/>
</dbReference>
<feature type="domain" description="HTH luxR-type" evidence="1">
    <location>
        <begin position="820"/>
        <end position="885"/>
    </location>
</feature>
<accession>A0AAE3KHQ7</accession>
<evidence type="ECO:0000313" key="3">
    <source>
        <dbReference type="Proteomes" id="UP001206128"/>
    </source>
</evidence>
<dbReference type="PROSITE" id="PS50043">
    <property type="entry name" value="HTH_LUXR_2"/>
    <property type="match status" value="1"/>
</dbReference>
<dbReference type="CDD" id="cd06170">
    <property type="entry name" value="LuxR_C_like"/>
    <property type="match status" value="1"/>
</dbReference>
<organism evidence="2 3">
    <name type="scientific">Goodfellowiella coeruleoviolacea</name>
    <dbReference type="NCBI Taxonomy" id="334858"/>
    <lineage>
        <taxon>Bacteria</taxon>
        <taxon>Bacillati</taxon>
        <taxon>Actinomycetota</taxon>
        <taxon>Actinomycetes</taxon>
        <taxon>Pseudonocardiales</taxon>
        <taxon>Pseudonocardiaceae</taxon>
        <taxon>Goodfellowiella</taxon>
    </lineage>
</organism>
<keyword evidence="3" id="KW-1185">Reference proteome</keyword>
<evidence type="ECO:0000259" key="1">
    <source>
        <dbReference type="PROSITE" id="PS50043"/>
    </source>
</evidence>
<gene>
    <name evidence="2" type="ORF">LX83_005394</name>
</gene>
<dbReference type="Pfam" id="PF00196">
    <property type="entry name" value="GerE"/>
    <property type="match status" value="1"/>
</dbReference>
<proteinExistence type="predicted"/>
<dbReference type="Gene3D" id="1.10.10.10">
    <property type="entry name" value="Winged helix-like DNA-binding domain superfamily/Winged helix DNA-binding domain"/>
    <property type="match status" value="1"/>
</dbReference>
<dbReference type="GO" id="GO:0003677">
    <property type="term" value="F:DNA binding"/>
    <property type="evidence" value="ECO:0007669"/>
    <property type="project" value="UniProtKB-KW"/>
</dbReference>
<dbReference type="InterPro" id="IPR036388">
    <property type="entry name" value="WH-like_DNA-bd_sf"/>
</dbReference>
<dbReference type="PROSITE" id="PS00622">
    <property type="entry name" value="HTH_LUXR_1"/>
    <property type="match status" value="1"/>
</dbReference>
<dbReference type="EMBL" id="JAMTCK010000014">
    <property type="protein sequence ID" value="MCP2168516.1"/>
    <property type="molecule type" value="Genomic_DNA"/>
</dbReference>
<dbReference type="InterPro" id="IPR000792">
    <property type="entry name" value="Tscrpt_reg_LuxR_C"/>
</dbReference>
<comment type="caution">
    <text evidence="2">The sequence shown here is derived from an EMBL/GenBank/DDBJ whole genome shotgun (WGS) entry which is preliminary data.</text>
</comment>
<dbReference type="RefSeq" id="WP_253776445.1">
    <property type="nucleotide sequence ID" value="NZ_JAMTCK010000014.1"/>
</dbReference>
<dbReference type="SUPFAM" id="SSF46894">
    <property type="entry name" value="C-terminal effector domain of the bipartite response regulators"/>
    <property type="match status" value="1"/>
</dbReference>
<keyword evidence="2" id="KW-0238">DNA-binding</keyword>
<dbReference type="SMART" id="SM00421">
    <property type="entry name" value="HTH_LUXR"/>
    <property type="match status" value="1"/>
</dbReference>
<name>A0AAE3KHQ7_9PSEU</name>
<reference evidence="2" key="1">
    <citation type="submission" date="2022-06" db="EMBL/GenBank/DDBJ databases">
        <title>Genomic Encyclopedia of Archaeal and Bacterial Type Strains, Phase II (KMG-II): from individual species to whole genera.</title>
        <authorList>
            <person name="Goeker M."/>
        </authorList>
    </citation>
    <scope>NUCLEOTIDE SEQUENCE</scope>
    <source>
        <strain evidence="2">DSM 43935</strain>
    </source>
</reference>
<evidence type="ECO:0000313" key="2">
    <source>
        <dbReference type="EMBL" id="MCP2168516.1"/>
    </source>
</evidence>
<dbReference type="Proteomes" id="UP001206128">
    <property type="component" value="Unassembled WGS sequence"/>
</dbReference>
<dbReference type="GO" id="GO:0006355">
    <property type="term" value="P:regulation of DNA-templated transcription"/>
    <property type="evidence" value="ECO:0007669"/>
    <property type="project" value="InterPro"/>
</dbReference>
<sequence>MARQRVDLVGRQAELAAVTSALSRDPRRAALVVVRGAGGSGRSAVLAQVGRDLRADQVTVLDIPFGVERPDWDLFGARAVLAAVREQFERINANPRLGASINAVSRLCTADSYASSARQAGLLAELTRMFSMIGARGRVAVLADNVDAVPWPVLALAPAHRAGHLVVATCLDGAHAPDGTAQLCALADQVVDLAPLPDADVGDLLRQAANMPVDATLSRALRTALGPLHGNPGALLSTLARLRRDGRLVAVHNHLCLRDRSAPIALPDEHPLLAEVGALGGPGRDVVVLAASAAAFTVDQVPVLAAATGRSPDECGAALDRLVFAGVLDTDPSGRQRCRYPALAATVLAQAGAAAVRQLHRAVATQLLAAPDHARPEPAVLADHVTAAGSALPPSPDLVGLLHEEAVCVADLDPDRAANRYHAAWWHAQGSPERARLRDELVRLLVRTGRHQRLAGFVAEVATDPDALPADPAARAELATAAALASIHCGQPVAAEVRAALGETESLRCADRWLAGEQVDAAEITAGFAGLTADWPRPATTPTVTLGTWRRVLLANPHLAGVLRDPVPVFESALGADYRVPETGPVATYHRVFQDFVGGDWSGALSAVRELLASGCQDQTWQTIVRLVAAEICVWRGKDRRAAAWLDSVPRDCVFPVMRGWVECGLHYRAGELDTALRVGWSAYLRTRHRASDPMRRSLLLRLALVAKEAGQQRAERRVLAEVDTLYAREGGVLVRELALLVRGLIGNDAASARVGERLVRLREHQPDLYWACLVVGQVAADPRPWLHEAYEIADSLGAPRLRAKARQLMEDLGVGVPSARARRVEFSGIELRIIELIQQGYTNRQIALEVRISEKTVENHLTRLFLKVGCRTRHGLAAATLGGQLESVGA</sequence>
<protein>
    <submittedName>
        <fullName evidence="2">Response regulator containing a CheY-like receiver domain and an HTH DNA-binding domain</fullName>
    </submittedName>
</protein>
<dbReference type="InterPro" id="IPR016032">
    <property type="entry name" value="Sig_transdc_resp-reg_C-effctor"/>
</dbReference>
<dbReference type="AlphaFoldDB" id="A0AAE3KHQ7"/>